<evidence type="ECO:0000313" key="1">
    <source>
        <dbReference type="EMBL" id="AQS39681.1"/>
    </source>
</evidence>
<sequence>MEKLRKGPMTIELGGKKYPEWVENSEGYWDFHRAFTNNRYTESPNSQVGQDECVLSEAGIYRLRIIH</sequence>
<keyword evidence="2" id="KW-1185">Reference proteome</keyword>
<evidence type="ECO:0000313" key="2">
    <source>
        <dbReference type="Proteomes" id="UP000189545"/>
    </source>
</evidence>
<dbReference type="AlphaFoldDB" id="A0A1S6HVZ8"/>
<dbReference type="OrthoDB" id="6267027at2"/>
<dbReference type="KEGG" id="spsw:Sps_04596"/>
<name>A0A1S6HVZ8_9GAMM</name>
<protein>
    <submittedName>
        <fullName evidence="1">Uncharacterized protein</fullName>
    </submittedName>
</protein>
<dbReference type="Proteomes" id="UP000189545">
    <property type="component" value="Chromosome"/>
</dbReference>
<accession>A0A1S6HVZ8</accession>
<reference evidence="1 2" key="1">
    <citation type="submission" date="2016-03" db="EMBL/GenBank/DDBJ databases">
        <title>Complete genome sequence of Shewanella psychrophila WP2, a deep sea bacterium isolated from west Pacific sediment.</title>
        <authorList>
            <person name="Xu G."/>
            <person name="Jian H."/>
        </authorList>
    </citation>
    <scope>NUCLEOTIDE SEQUENCE [LARGE SCALE GENOMIC DNA]</scope>
    <source>
        <strain evidence="1 2">WP2</strain>
    </source>
</reference>
<organism evidence="1 2">
    <name type="scientific">Shewanella psychrophila</name>
    <dbReference type="NCBI Taxonomy" id="225848"/>
    <lineage>
        <taxon>Bacteria</taxon>
        <taxon>Pseudomonadati</taxon>
        <taxon>Pseudomonadota</taxon>
        <taxon>Gammaproteobacteria</taxon>
        <taxon>Alteromonadales</taxon>
        <taxon>Shewanellaceae</taxon>
        <taxon>Shewanella</taxon>
    </lineage>
</organism>
<dbReference type="RefSeq" id="WP_077754540.1">
    <property type="nucleotide sequence ID" value="NZ_CP014782.1"/>
</dbReference>
<gene>
    <name evidence="1" type="ORF">Sps_04596</name>
</gene>
<dbReference type="EMBL" id="CP014782">
    <property type="protein sequence ID" value="AQS39681.1"/>
    <property type="molecule type" value="Genomic_DNA"/>
</dbReference>
<proteinExistence type="predicted"/>